<proteinExistence type="predicted"/>
<dbReference type="EMBL" id="LXQA010015425">
    <property type="protein sequence ID" value="MCH89080.1"/>
    <property type="molecule type" value="Genomic_DNA"/>
</dbReference>
<accession>A0A392MNJ3</accession>
<dbReference type="Proteomes" id="UP000265520">
    <property type="component" value="Unassembled WGS sequence"/>
</dbReference>
<feature type="non-terminal residue" evidence="1">
    <location>
        <position position="173"/>
    </location>
</feature>
<name>A0A392MNJ3_9FABA</name>
<reference evidence="1 2" key="1">
    <citation type="journal article" date="2018" name="Front. Plant Sci.">
        <title>Red Clover (Trifolium pratense) and Zigzag Clover (T. medium) - A Picture of Genomic Similarities and Differences.</title>
        <authorList>
            <person name="Dluhosova J."/>
            <person name="Istvanek J."/>
            <person name="Nedelnik J."/>
            <person name="Repkova J."/>
        </authorList>
    </citation>
    <scope>NUCLEOTIDE SEQUENCE [LARGE SCALE GENOMIC DNA]</scope>
    <source>
        <strain evidence="2">cv. 10/8</strain>
        <tissue evidence="1">Leaf</tissue>
    </source>
</reference>
<dbReference type="AlphaFoldDB" id="A0A392MNJ3"/>
<evidence type="ECO:0000313" key="1">
    <source>
        <dbReference type="EMBL" id="MCH89080.1"/>
    </source>
</evidence>
<keyword evidence="2" id="KW-1185">Reference proteome</keyword>
<organism evidence="1 2">
    <name type="scientific">Trifolium medium</name>
    <dbReference type="NCBI Taxonomy" id="97028"/>
    <lineage>
        <taxon>Eukaryota</taxon>
        <taxon>Viridiplantae</taxon>
        <taxon>Streptophyta</taxon>
        <taxon>Embryophyta</taxon>
        <taxon>Tracheophyta</taxon>
        <taxon>Spermatophyta</taxon>
        <taxon>Magnoliopsida</taxon>
        <taxon>eudicotyledons</taxon>
        <taxon>Gunneridae</taxon>
        <taxon>Pentapetalae</taxon>
        <taxon>rosids</taxon>
        <taxon>fabids</taxon>
        <taxon>Fabales</taxon>
        <taxon>Fabaceae</taxon>
        <taxon>Papilionoideae</taxon>
        <taxon>50 kb inversion clade</taxon>
        <taxon>NPAAA clade</taxon>
        <taxon>Hologalegina</taxon>
        <taxon>IRL clade</taxon>
        <taxon>Trifolieae</taxon>
        <taxon>Trifolium</taxon>
    </lineage>
</organism>
<protein>
    <recommendedName>
        <fullName evidence="3">DUF4283 domain protein</fullName>
    </recommendedName>
</protein>
<gene>
    <name evidence="1" type="ORF">A2U01_0009973</name>
</gene>
<sequence length="173" mass="19713">MAEVNLDNLNLSDDEALDFELEEDSAEQNDINLCLSMAVTKATHGLYLFKFFHPLDVEAVIKGGLWTFDNFTLIIDRLKVGVGRGLVNYIGEFLEYDKNNNTSIWRKYMRVRVRVDVRKPLKIEKKINLNGGGGGLLNMLWQATMVDAVGRMKSERRHVEMGVVMSLDGCERK</sequence>
<evidence type="ECO:0000313" key="2">
    <source>
        <dbReference type="Proteomes" id="UP000265520"/>
    </source>
</evidence>
<comment type="caution">
    <text evidence="1">The sequence shown here is derived from an EMBL/GenBank/DDBJ whole genome shotgun (WGS) entry which is preliminary data.</text>
</comment>
<evidence type="ECO:0008006" key="3">
    <source>
        <dbReference type="Google" id="ProtNLM"/>
    </source>
</evidence>